<proteinExistence type="predicted"/>
<sequence length="78" mass="9218">QPHRQIRVLNQVATSETVNTRRFGLLADPVINWRQITNAKSRLVFRPYFPSFLCTFCDARRISPLRMRIILEIEPVYS</sequence>
<dbReference type="Proteomes" id="UP000824469">
    <property type="component" value="Unassembled WGS sequence"/>
</dbReference>
<evidence type="ECO:0000313" key="1">
    <source>
        <dbReference type="EMBL" id="KAH9326094.1"/>
    </source>
</evidence>
<organism evidence="1 2">
    <name type="scientific">Taxus chinensis</name>
    <name type="common">Chinese yew</name>
    <name type="synonym">Taxus wallichiana var. chinensis</name>
    <dbReference type="NCBI Taxonomy" id="29808"/>
    <lineage>
        <taxon>Eukaryota</taxon>
        <taxon>Viridiplantae</taxon>
        <taxon>Streptophyta</taxon>
        <taxon>Embryophyta</taxon>
        <taxon>Tracheophyta</taxon>
        <taxon>Spermatophyta</taxon>
        <taxon>Pinopsida</taxon>
        <taxon>Pinidae</taxon>
        <taxon>Conifers II</taxon>
        <taxon>Cupressales</taxon>
        <taxon>Taxaceae</taxon>
        <taxon>Taxus</taxon>
    </lineage>
</organism>
<protein>
    <submittedName>
        <fullName evidence="1">Uncharacterized protein</fullName>
    </submittedName>
</protein>
<accession>A0AA38GMC7</accession>
<name>A0AA38GMC7_TAXCH</name>
<feature type="non-terminal residue" evidence="1">
    <location>
        <position position="1"/>
    </location>
</feature>
<evidence type="ECO:0000313" key="2">
    <source>
        <dbReference type="Proteomes" id="UP000824469"/>
    </source>
</evidence>
<dbReference type="AlphaFoldDB" id="A0AA38GMC7"/>
<keyword evidence="2" id="KW-1185">Reference proteome</keyword>
<reference evidence="1 2" key="1">
    <citation type="journal article" date="2021" name="Nat. Plants">
        <title>The Taxus genome provides insights into paclitaxel biosynthesis.</title>
        <authorList>
            <person name="Xiong X."/>
            <person name="Gou J."/>
            <person name="Liao Q."/>
            <person name="Li Y."/>
            <person name="Zhou Q."/>
            <person name="Bi G."/>
            <person name="Li C."/>
            <person name="Du R."/>
            <person name="Wang X."/>
            <person name="Sun T."/>
            <person name="Guo L."/>
            <person name="Liang H."/>
            <person name="Lu P."/>
            <person name="Wu Y."/>
            <person name="Zhang Z."/>
            <person name="Ro D.K."/>
            <person name="Shang Y."/>
            <person name="Huang S."/>
            <person name="Yan J."/>
        </authorList>
    </citation>
    <scope>NUCLEOTIDE SEQUENCE [LARGE SCALE GENOMIC DNA]</scope>
    <source>
        <strain evidence="1">Ta-2019</strain>
    </source>
</reference>
<feature type="non-terminal residue" evidence="1">
    <location>
        <position position="78"/>
    </location>
</feature>
<comment type="caution">
    <text evidence="1">The sequence shown here is derived from an EMBL/GenBank/DDBJ whole genome shotgun (WGS) entry which is preliminary data.</text>
</comment>
<dbReference type="EMBL" id="JAHRHJ020000002">
    <property type="protein sequence ID" value="KAH9326094.1"/>
    <property type="molecule type" value="Genomic_DNA"/>
</dbReference>
<gene>
    <name evidence="1" type="ORF">KI387_006272</name>
</gene>